<dbReference type="InterPro" id="IPR044224">
    <property type="entry name" value="KOBITO1-like"/>
</dbReference>
<keyword evidence="1" id="KW-1133">Transmembrane helix</keyword>
<evidence type="ECO:0000256" key="1">
    <source>
        <dbReference type="SAM" id="Phobius"/>
    </source>
</evidence>
<proteinExistence type="predicted"/>
<dbReference type="EMBL" id="OZ019899">
    <property type="protein sequence ID" value="CAK9231650.1"/>
    <property type="molecule type" value="Genomic_DNA"/>
</dbReference>
<feature type="transmembrane region" description="Helical" evidence="1">
    <location>
        <begin position="21"/>
        <end position="42"/>
    </location>
</feature>
<keyword evidence="3" id="KW-1185">Reference proteome</keyword>
<protein>
    <recommendedName>
        <fullName evidence="4">Glycosyltransferase family 92 protein</fullName>
    </recommendedName>
</protein>
<keyword evidence="1" id="KW-0812">Transmembrane</keyword>
<evidence type="ECO:0000313" key="3">
    <source>
        <dbReference type="Proteomes" id="UP001497512"/>
    </source>
</evidence>
<sequence length="554" mass="61661">MAGGYGSRSSVVVTQSSASSRILFVLTALPLSLALFAFVLQWRGGGLLVDPARIGQLAGDNSRLPGVQPLDSLSTPTGGRVVTNSDCANQLFRGGLSGFPYHPGWQYAIPNDVTPKISITTSTSAGLDQILPWLFYHRVIGVTNFFLFVEGKAASPNSTVVLEAIPGVMVIHRTKELEDKQAKSRIWGETWLAGFFFKPCNYELFVKQSLNMEMAIVFAREAGMDWIIHLDTDELLHPAGAPEYSLRRLLQDVAADVDMVVFPNYESAIERDDIKDPFSEVSMFKKNYDHVTKETYFGLYREATRGNPNYFLTYGNGKAASRIQDNLRPNGAHRWHNYMKTPNEIKFEEAAVLHYTYTKFSDLTSRRDRCGCKPTKEDVKRCFMLEFDRAAFIIASTASQEEMRRWYKEHVVWTDKELNLKLMRKGLLTRIYAPQVIVQGLREAGVFSNALLAGQMHLEKTKSQEAALSFVSTPNSVAGVATGEPTTASKLQGTSKEEMGGVGRGGIGKFKEVVNEQGTDIRKLLEISTDTMVYAVAPLSPPDMEQLATNSFRI</sequence>
<dbReference type="PANTHER" id="PTHR46701:SF7">
    <property type="entry name" value="GLYCOSYLTRANSFERASE-LIKE KOBITO 1"/>
    <property type="match status" value="1"/>
</dbReference>
<dbReference type="Proteomes" id="UP001497512">
    <property type="component" value="Chromosome 7"/>
</dbReference>
<dbReference type="PANTHER" id="PTHR46701">
    <property type="entry name" value="GLYCOSYLTRANSFERASE-LIKE KOBITO 1"/>
    <property type="match status" value="1"/>
</dbReference>
<name>A0ABP0UWC3_9BRYO</name>
<evidence type="ECO:0008006" key="4">
    <source>
        <dbReference type="Google" id="ProtNLM"/>
    </source>
</evidence>
<keyword evidence="1" id="KW-0472">Membrane</keyword>
<evidence type="ECO:0000313" key="2">
    <source>
        <dbReference type="EMBL" id="CAK9231650.1"/>
    </source>
</evidence>
<organism evidence="2 3">
    <name type="scientific">Sphagnum troendelagicum</name>
    <dbReference type="NCBI Taxonomy" id="128251"/>
    <lineage>
        <taxon>Eukaryota</taxon>
        <taxon>Viridiplantae</taxon>
        <taxon>Streptophyta</taxon>
        <taxon>Embryophyta</taxon>
        <taxon>Bryophyta</taxon>
        <taxon>Sphagnophytina</taxon>
        <taxon>Sphagnopsida</taxon>
        <taxon>Sphagnales</taxon>
        <taxon>Sphagnaceae</taxon>
        <taxon>Sphagnum</taxon>
    </lineage>
</organism>
<accession>A0ABP0UWC3</accession>
<gene>
    <name evidence="2" type="ORF">CSSPTR1EN2_LOCUS20829</name>
</gene>
<reference evidence="2" key="1">
    <citation type="submission" date="2024-02" db="EMBL/GenBank/DDBJ databases">
        <authorList>
            <consortium name="ELIXIR-Norway"/>
            <consortium name="Elixir Norway"/>
        </authorList>
    </citation>
    <scope>NUCLEOTIDE SEQUENCE</scope>
</reference>